<name>A0A518DKT6_9BACT</name>
<dbReference type="PANTHER" id="PTHR43737:SF1">
    <property type="entry name" value="DUF1501 DOMAIN-CONTAINING PROTEIN"/>
    <property type="match status" value="1"/>
</dbReference>
<dbReference type="InterPro" id="IPR006311">
    <property type="entry name" value="TAT_signal"/>
</dbReference>
<dbReference type="EMBL" id="CP036433">
    <property type="protein sequence ID" value="QDU92453.1"/>
    <property type="molecule type" value="Genomic_DNA"/>
</dbReference>
<dbReference type="InterPro" id="IPR017850">
    <property type="entry name" value="Alkaline_phosphatase_core_sf"/>
</dbReference>
<evidence type="ECO:0008006" key="4">
    <source>
        <dbReference type="Google" id="ProtNLM"/>
    </source>
</evidence>
<dbReference type="KEGG" id="lcre:Pla8534_02010"/>
<keyword evidence="3" id="KW-1185">Reference proteome</keyword>
<dbReference type="PROSITE" id="PS51318">
    <property type="entry name" value="TAT"/>
    <property type="match status" value="1"/>
</dbReference>
<dbReference type="SUPFAM" id="SSF53649">
    <property type="entry name" value="Alkaline phosphatase-like"/>
    <property type="match status" value="1"/>
</dbReference>
<dbReference type="OrthoDB" id="127333at2"/>
<dbReference type="Proteomes" id="UP000317648">
    <property type="component" value="Chromosome"/>
</dbReference>
<dbReference type="InterPro" id="IPR010869">
    <property type="entry name" value="DUF1501"/>
</dbReference>
<evidence type="ECO:0000313" key="2">
    <source>
        <dbReference type="EMBL" id="QDU92453.1"/>
    </source>
</evidence>
<evidence type="ECO:0000256" key="1">
    <source>
        <dbReference type="SAM" id="SignalP"/>
    </source>
</evidence>
<reference evidence="2 3" key="1">
    <citation type="submission" date="2019-02" db="EMBL/GenBank/DDBJ databases">
        <title>Deep-cultivation of Planctomycetes and their phenomic and genomic characterization uncovers novel biology.</title>
        <authorList>
            <person name="Wiegand S."/>
            <person name="Jogler M."/>
            <person name="Boedeker C."/>
            <person name="Pinto D."/>
            <person name="Vollmers J."/>
            <person name="Rivas-Marin E."/>
            <person name="Kohn T."/>
            <person name="Peeters S.H."/>
            <person name="Heuer A."/>
            <person name="Rast P."/>
            <person name="Oberbeckmann S."/>
            <person name="Bunk B."/>
            <person name="Jeske O."/>
            <person name="Meyerdierks A."/>
            <person name="Storesund J.E."/>
            <person name="Kallscheuer N."/>
            <person name="Luecker S."/>
            <person name="Lage O.M."/>
            <person name="Pohl T."/>
            <person name="Merkel B.J."/>
            <person name="Hornburger P."/>
            <person name="Mueller R.-W."/>
            <person name="Bruemmer F."/>
            <person name="Labrenz M."/>
            <person name="Spormann A.M."/>
            <person name="Op den Camp H."/>
            <person name="Overmann J."/>
            <person name="Amann R."/>
            <person name="Jetten M.S.M."/>
            <person name="Mascher T."/>
            <person name="Medema M.H."/>
            <person name="Devos D.P."/>
            <person name="Kaster A.-K."/>
            <person name="Ovreas L."/>
            <person name="Rohde M."/>
            <person name="Galperin M.Y."/>
            <person name="Jogler C."/>
        </authorList>
    </citation>
    <scope>NUCLEOTIDE SEQUENCE [LARGE SCALE GENOMIC DNA]</scope>
    <source>
        <strain evidence="2 3">Pla85_3_4</strain>
    </source>
</reference>
<organism evidence="2 3">
    <name type="scientific">Lignipirellula cremea</name>
    <dbReference type="NCBI Taxonomy" id="2528010"/>
    <lineage>
        <taxon>Bacteria</taxon>
        <taxon>Pseudomonadati</taxon>
        <taxon>Planctomycetota</taxon>
        <taxon>Planctomycetia</taxon>
        <taxon>Pirellulales</taxon>
        <taxon>Pirellulaceae</taxon>
        <taxon>Lignipirellula</taxon>
    </lineage>
</organism>
<dbReference type="PANTHER" id="PTHR43737">
    <property type="entry name" value="BLL7424 PROTEIN"/>
    <property type="match status" value="1"/>
</dbReference>
<sequence length="463" mass="50162" precursor="true">MPAPFLTRRDMLQSASAGFGLLAFAGLSSQARAAYESPLAAKAPHFAPRAKRVIMMSMRGGPSHVDTFDYKPALAKSAGMELSANGPSDRARGKLLPSPWGFTPCGESGLPISDVYPHLQKQADDICLINSMYTDVPNHPQAFLMMHTGEFRFARPSMGAWVLYGLGSENANLPGFVSINPPVNLGGAQNYASGFLPAIFQGTAIGREGGNVRGATIGNIDCQHLTPEQQRRQLDLVQSLNHDLLARKQQDARLDGVIESYELAFRMQTALPSVLDFSDEQQATLDLYGIGDKGSDNFGRQCLMARRLAESGVRFIEICHGNWDQHGNLKESLGRNAMATDQPMAGLLADLKQRDMLKDTLVIWGGEFGRTPTGQGDNGRNHNATGYSMWLAGGGVKSGLRFGATDEFGKAAVEDKVHPHDLQATILHLLGLDHDKLTYYYGGRDYRLTGIAGDARVVDGIIA</sequence>
<keyword evidence="1" id="KW-0732">Signal</keyword>
<accession>A0A518DKT6</accession>
<dbReference type="Pfam" id="PF07394">
    <property type="entry name" value="DUF1501"/>
    <property type="match status" value="1"/>
</dbReference>
<evidence type="ECO:0000313" key="3">
    <source>
        <dbReference type="Proteomes" id="UP000317648"/>
    </source>
</evidence>
<feature type="signal peptide" evidence="1">
    <location>
        <begin position="1"/>
        <end position="33"/>
    </location>
</feature>
<feature type="chain" id="PRO_5021906921" description="Sulfatase" evidence="1">
    <location>
        <begin position="34"/>
        <end position="463"/>
    </location>
</feature>
<gene>
    <name evidence="2" type="ORF">Pla8534_02010</name>
</gene>
<dbReference type="AlphaFoldDB" id="A0A518DKT6"/>
<protein>
    <recommendedName>
        <fullName evidence="4">Sulfatase</fullName>
    </recommendedName>
</protein>
<proteinExistence type="predicted"/>
<dbReference type="Gene3D" id="3.40.720.10">
    <property type="entry name" value="Alkaline Phosphatase, subunit A"/>
    <property type="match status" value="1"/>
</dbReference>
<dbReference type="RefSeq" id="WP_145048410.1">
    <property type="nucleotide sequence ID" value="NZ_CP036433.1"/>
</dbReference>